<evidence type="ECO:0000256" key="10">
    <source>
        <dbReference type="ARBA" id="ARBA00023212"/>
    </source>
</evidence>
<keyword evidence="15" id="KW-1185">Reference proteome</keyword>
<dbReference type="Proteomes" id="UP001177670">
    <property type="component" value="Unassembled WGS sequence"/>
</dbReference>
<accession>A0AA40KRJ6</accession>
<gene>
    <name evidence="14" type="ORF">K0M31_019822</name>
</gene>
<dbReference type="Gene3D" id="2.130.10.10">
    <property type="entry name" value="YVTN repeat-like/Quinoprotein amine dehydrogenase"/>
    <property type="match status" value="2"/>
</dbReference>
<keyword evidence="10" id="KW-0206">Cytoskeleton</keyword>
<comment type="similarity">
    <text evidence="2">Belongs to the dynein intermediate chain family.</text>
</comment>
<dbReference type="EMBL" id="JAHYIQ010000008">
    <property type="protein sequence ID" value="KAK1130138.1"/>
    <property type="molecule type" value="Genomic_DNA"/>
</dbReference>
<keyword evidence="9" id="KW-0505">Motor protein</keyword>
<feature type="coiled-coil region" evidence="12">
    <location>
        <begin position="704"/>
        <end position="735"/>
    </location>
</feature>
<evidence type="ECO:0000256" key="6">
    <source>
        <dbReference type="ARBA" id="ARBA00022737"/>
    </source>
</evidence>
<organism evidence="14 15">
    <name type="scientific">Melipona bicolor</name>
    <dbReference type="NCBI Taxonomy" id="60889"/>
    <lineage>
        <taxon>Eukaryota</taxon>
        <taxon>Metazoa</taxon>
        <taxon>Ecdysozoa</taxon>
        <taxon>Arthropoda</taxon>
        <taxon>Hexapoda</taxon>
        <taxon>Insecta</taxon>
        <taxon>Pterygota</taxon>
        <taxon>Neoptera</taxon>
        <taxon>Endopterygota</taxon>
        <taxon>Hymenoptera</taxon>
        <taxon>Apocrita</taxon>
        <taxon>Aculeata</taxon>
        <taxon>Apoidea</taxon>
        <taxon>Anthophila</taxon>
        <taxon>Apidae</taxon>
        <taxon>Melipona</taxon>
    </lineage>
</organism>
<name>A0AA40KRJ6_9HYME</name>
<evidence type="ECO:0000256" key="7">
    <source>
        <dbReference type="ARBA" id="ARBA00023017"/>
    </source>
</evidence>
<dbReference type="AlphaFoldDB" id="A0AA40KRJ6"/>
<dbReference type="PANTHER" id="PTHR12442:SF7">
    <property type="entry name" value="DYNEIN AXONEMAL INTERMEDIATE CHAIN 2"/>
    <property type="match status" value="1"/>
</dbReference>
<dbReference type="GO" id="GO:0036158">
    <property type="term" value="P:outer dynein arm assembly"/>
    <property type="evidence" value="ECO:0007669"/>
    <property type="project" value="TreeGrafter"/>
</dbReference>
<evidence type="ECO:0000256" key="11">
    <source>
        <dbReference type="ARBA" id="ARBA00023273"/>
    </source>
</evidence>
<evidence type="ECO:0000256" key="13">
    <source>
        <dbReference type="SAM" id="MobiDB-lite"/>
    </source>
</evidence>
<evidence type="ECO:0000256" key="9">
    <source>
        <dbReference type="ARBA" id="ARBA00023175"/>
    </source>
</evidence>
<dbReference type="InterPro" id="IPR015943">
    <property type="entry name" value="WD40/YVTN_repeat-like_dom_sf"/>
</dbReference>
<dbReference type="GO" id="GO:0045503">
    <property type="term" value="F:dynein light chain binding"/>
    <property type="evidence" value="ECO:0007669"/>
    <property type="project" value="TreeGrafter"/>
</dbReference>
<dbReference type="GO" id="GO:0045504">
    <property type="term" value="F:dynein heavy chain binding"/>
    <property type="evidence" value="ECO:0007669"/>
    <property type="project" value="TreeGrafter"/>
</dbReference>
<feature type="region of interest" description="Disordered" evidence="13">
    <location>
        <begin position="806"/>
        <end position="826"/>
    </location>
</feature>
<keyword evidence="8" id="KW-0969">Cilium</keyword>
<protein>
    <recommendedName>
        <fullName evidence="16">Dynein intermediate chain 3, ciliary</fullName>
    </recommendedName>
</protein>
<dbReference type="GO" id="GO:0003341">
    <property type="term" value="P:cilium movement"/>
    <property type="evidence" value="ECO:0007669"/>
    <property type="project" value="TreeGrafter"/>
</dbReference>
<feature type="compositionally biased region" description="Basic and acidic residues" evidence="13">
    <location>
        <begin position="545"/>
        <end position="557"/>
    </location>
</feature>
<feature type="region of interest" description="Disordered" evidence="13">
    <location>
        <begin position="534"/>
        <end position="564"/>
    </location>
</feature>
<evidence type="ECO:0000256" key="4">
    <source>
        <dbReference type="ARBA" id="ARBA00022574"/>
    </source>
</evidence>
<comment type="subcellular location">
    <subcellularLocation>
        <location evidence="1">Cytoplasm</location>
        <location evidence="1">Cytoskeleton</location>
        <location evidence="1">Cilium axoneme</location>
    </subcellularLocation>
</comment>
<dbReference type="PANTHER" id="PTHR12442">
    <property type="entry name" value="DYNEIN INTERMEDIATE CHAIN"/>
    <property type="match status" value="1"/>
</dbReference>
<proteinExistence type="inferred from homology"/>
<evidence type="ECO:0000256" key="1">
    <source>
        <dbReference type="ARBA" id="ARBA00004430"/>
    </source>
</evidence>
<evidence type="ECO:0008006" key="16">
    <source>
        <dbReference type="Google" id="ProtNLM"/>
    </source>
</evidence>
<reference evidence="14" key="1">
    <citation type="submission" date="2021-10" db="EMBL/GenBank/DDBJ databases">
        <title>Melipona bicolor Genome sequencing and assembly.</title>
        <authorList>
            <person name="Araujo N.S."/>
            <person name="Arias M.C."/>
        </authorList>
    </citation>
    <scope>NUCLEOTIDE SEQUENCE</scope>
    <source>
        <strain evidence="14">USP_2M_L1-L4_2017</strain>
        <tissue evidence="14">Whole body</tissue>
    </source>
</reference>
<dbReference type="InterPro" id="IPR050687">
    <property type="entry name" value="Dynein_IC"/>
</dbReference>
<keyword evidence="7" id="KW-0243">Dynein</keyword>
<evidence type="ECO:0000256" key="3">
    <source>
        <dbReference type="ARBA" id="ARBA00022490"/>
    </source>
</evidence>
<keyword evidence="3" id="KW-0963">Cytoplasm</keyword>
<sequence length="911" mass="106187">MLTEHAYIKPRSQFGKHCNFRTEYAAEENIMPQPQLMRNYVIRAYTHRETQMSKQYAVHEVQTERKDAINTGILHTEGGWPKEVNPRDPEVVQRFRRRVEKGDNWATNMRGLLSRMEGYVLQNNTIDIYQNYFDDLIAKPMAKDHSIRVVNLYEDPQTQVRPIRDLSWSPNNLDRLAVAYGFLEFEQHSADGSPYSYVWNIENPNKALYTLKSESQLMTVKFNPRDPVMLVSGLISGQVCYWDLRANEKPIETSHRFVSHRYPVVQTLWITSKANTDFFSCSTDGAVLWWDIRFIKKPTESLVMDLEEPDRANVYKAIGITALQFEQTMSSRFLAGTENGLVVNVNRRASNLVEKLAVKFQCYVGPVVAIDRNPVYTKNFLTIGNWSAKVWADDTKEGNLLSTNNRFIDLTGGCWNRVRCSVFFTINEKGTVEAYDILAGARAPLTDIHLCHDSLTAISSHDEGEFLAVGSSNGNVYLLECTPDFATFTKEDRVALSNYLERCSRYEKAIDSRLKEIRLTQRITFDNFSPQSSKVLKTKKKKREKQVNADKERMESHKKSRPTKSKIKNAIKMTVPELHKAQTEYFERVEQISAQYTQLDESDVQAAQELLQDRTIVKPKKEKVEEEKEEIRRTRSIWKIRKTKVKMIRSKEIEEARVVDVVPDSIRIKRRKPRARKVLRKICAKQVVCKPKICCADLEEKQRLRRAKEKEVASKLAAEEEEEELEERRRSFLIDSKWFRRLSDYVAQIPSPSPALKRRILALKDTPPSVLGKELAKAKEETRAWQEKAIARRLGSWEVERKLEKKKPEETLTETRPRETTRQEQEEEVEVFKSEETIVKLTPSLIKQRKSKRLILSEEELRNIEKQRRLQLWNQLKQKVKEYDERLSPYYPRISAALARTDSDETLDKRD</sequence>
<dbReference type="GO" id="GO:0036157">
    <property type="term" value="C:outer dynein arm"/>
    <property type="evidence" value="ECO:0007669"/>
    <property type="project" value="TreeGrafter"/>
</dbReference>
<keyword evidence="5" id="KW-0493">Microtubule</keyword>
<keyword evidence="4" id="KW-0853">WD repeat</keyword>
<keyword evidence="12" id="KW-0175">Coiled coil</keyword>
<keyword evidence="6" id="KW-0677">Repeat</keyword>
<evidence type="ECO:0000256" key="12">
    <source>
        <dbReference type="SAM" id="Coils"/>
    </source>
</evidence>
<dbReference type="InterPro" id="IPR001680">
    <property type="entry name" value="WD40_rpt"/>
</dbReference>
<comment type="caution">
    <text evidence="14">The sequence shown here is derived from an EMBL/GenBank/DDBJ whole genome shotgun (WGS) entry which is preliminary data.</text>
</comment>
<dbReference type="InterPro" id="IPR036322">
    <property type="entry name" value="WD40_repeat_dom_sf"/>
</dbReference>
<dbReference type="SMART" id="SM00320">
    <property type="entry name" value="WD40"/>
    <property type="match status" value="3"/>
</dbReference>
<evidence type="ECO:0000256" key="8">
    <source>
        <dbReference type="ARBA" id="ARBA00023069"/>
    </source>
</evidence>
<evidence type="ECO:0000256" key="2">
    <source>
        <dbReference type="ARBA" id="ARBA00011059"/>
    </source>
</evidence>
<evidence type="ECO:0000256" key="5">
    <source>
        <dbReference type="ARBA" id="ARBA00022701"/>
    </source>
</evidence>
<keyword evidence="11" id="KW-0966">Cell projection</keyword>
<evidence type="ECO:0000313" key="15">
    <source>
        <dbReference type="Proteomes" id="UP001177670"/>
    </source>
</evidence>
<dbReference type="SUPFAM" id="SSF50978">
    <property type="entry name" value="WD40 repeat-like"/>
    <property type="match status" value="1"/>
</dbReference>
<dbReference type="GO" id="GO:0005874">
    <property type="term" value="C:microtubule"/>
    <property type="evidence" value="ECO:0007669"/>
    <property type="project" value="UniProtKB-KW"/>
</dbReference>
<evidence type="ECO:0000313" key="14">
    <source>
        <dbReference type="EMBL" id="KAK1130138.1"/>
    </source>
</evidence>